<sequence length="302" mass="32954">MNKVDRFRGCLLGLACGDAVGTTVEFRPRGTFKPVVDMTGGGPFNLKPGEWTDDTSMALCMASSLVELDRFDARDMMERFCRWMDEGYLSSNGSCFDVGGTVDDALWRFKETGEPFSGSTDRFAAGNGCLMRLAPIPMFFHHDLEQVIERSGQSSRLTHGARECVEATRLFGAMLFRALSGETKEAIMATSGLPVGDCESVRAIAAGSYRSKTENGIRGSGYVIDSLEAALWCFANTFTFEEAILRATNLGDDADTTAAICGQLAGAHYGMAEIPQQWLDTLVMRDEIRGLADKLARPKDVQ</sequence>
<name>A0A4P8IGX5_9BURK</name>
<keyword evidence="2" id="KW-0378">Hydrolase</keyword>
<dbReference type="AlphaFoldDB" id="A0A4P8IGX5"/>
<protein>
    <submittedName>
        <fullName evidence="2">ADP-ribosylglycohydrolase family protein</fullName>
    </submittedName>
</protein>
<organism evidence="2 3">
    <name type="scientific">Trinickia violacea</name>
    <dbReference type="NCBI Taxonomy" id="2571746"/>
    <lineage>
        <taxon>Bacteria</taxon>
        <taxon>Pseudomonadati</taxon>
        <taxon>Pseudomonadota</taxon>
        <taxon>Betaproteobacteria</taxon>
        <taxon>Burkholderiales</taxon>
        <taxon>Burkholderiaceae</taxon>
        <taxon>Trinickia</taxon>
    </lineage>
</organism>
<dbReference type="PANTHER" id="PTHR16222">
    <property type="entry name" value="ADP-RIBOSYLGLYCOHYDROLASE"/>
    <property type="match status" value="1"/>
</dbReference>
<keyword evidence="1" id="KW-0460">Magnesium</keyword>
<feature type="binding site" evidence="1">
    <location>
        <position position="255"/>
    </location>
    <ligand>
        <name>Mg(2+)</name>
        <dbReference type="ChEBI" id="CHEBI:18420"/>
        <label>1</label>
    </ligand>
</feature>
<evidence type="ECO:0000313" key="3">
    <source>
        <dbReference type="Proteomes" id="UP000298656"/>
    </source>
</evidence>
<dbReference type="GO" id="GO:0016787">
    <property type="term" value="F:hydrolase activity"/>
    <property type="evidence" value="ECO:0007669"/>
    <property type="project" value="UniProtKB-KW"/>
</dbReference>
<dbReference type="InterPro" id="IPR005502">
    <property type="entry name" value="Ribosyl_crysJ1"/>
</dbReference>
<dbReference type="SUPFAM" id="SSF101478">
    <property type="entry name" value="ADP-ribosylglycohydrolase"/>
    <property type="match status" value="1"/>
</dbReference>
<keyword evidence="1" id="KW-0479">Metal-binding</keyword>
<dbReference type="OrthoDB" id="9798107at2"/>
<evidence type="ECO:0000313" key="2">
    <source>
        <dbReference type="EMBL" id="QCP47922.1"/>
    </source>
</evidence>
<dbReference type="PANTHER" id="PTHR16222:SF12">
    <property type="entry name" value="ADP-RIBOSYLGLYCOHYDROLASE-RELATED"/>
    <property type="match status" value="1"/>
</dbReference>
<dbReference type="Proteomes" id="UP000298656">
    <property type="component" value="Chromosome 1"/>
</dbReference>
<dbReference type="Pfam" id="PF03747">
    <property type="entry name" value="ADP_ribosyl_GH"/>
    <property type="match status" value="1"/>
</dbReference>
<keyword evidence="3" id="KW-1185">Reference proteome</keyword>
<feature type="binding site" evidence="1">
    <location>
        <position position="253"/>
    </location>
    <ligand>
        <name>Mg(2+)</name>
        <dbReference type="ChEBI" id="CHEBI:18420"/>
        <label>1</label>
    </ligand>
</feature>
<dbReference type="KEGG" id="tvl:FAZ95_01235"/>
<dbReference type="InterPro" id="IPR036705">
    <property type="entry name" value="Ribosyl_crysJ1_sf"/>
</dbReference>
<dbReference type="GO" id="GO:0046872">
    <property type="term" value="F:metal ion binding"/>
    <property type="evidence" value="ECO:0007669"/>
    <property type="project" value="UniProtKB-KW"/>
</dbReference>
<evidence type="ECO:0000256" key="1">
    <source>
        <dbReference type="PIRSR" id="PIRSR605502-1"/>
    </source>
</evidence>
<feature type="binding site" evidence="1">
    <location>
        <position position="54"/>
    </location>
    <ligand>
        <name>Mg(2+)</name>
        <dbReference type="ChEBI" id="CHEBI:18420"/>
        <label>1</label>
    </ligand>
</feature>
<feature type="binding site" evidence="1">
    <location>
        <position position="52"/>
    </location>
    <ligand>
        <name>Mg(2+)</name>
        <dbReference type="ChEBI" id="CHEBI:18420"/>
        <label>1</label>
    </ligand>
</feature>
<feature type="binding site" evidence="1">
    <location>
        <position position="256"/>
    </location>
    <ligand>
        <name>Mg(2+)</name>
        <dbReference type="ChEBI" id="CHEBI:18420"/>
        <label>1</label>
    </ligand>
</feature>
<reference evidence="2 3" key="1">
    <citation type="submission" date="2019-05" db="EMBL/GenBank/DDBJ databases">
        <title>Burkholderia sp. DHOD12, isolated from subtropical forest soil.</title>
        <authorList>
            <person name="Gao Z.-H."/>
            <person name="Qiu L.-H."/>
        </authorList>
    </citation>
    <scope>NUCLEOTIDE SEQUENCE [LARGE SCALE GENOMIC DNA]</scope>
    <source>
        <strain evidence="2 3">DHOD12</strain>
    </source>
</reference>
<accession>A0A4P8IGX5</accession>
<dbReference type="Gene3D" id="1.10.4080.10">
    <property type="entry name" value="ADP-ribosylation/Crystallin J1"/>
    <property type="match status" value="1"/>
</dbReference>
<comment type="cofactor">
    <cofactor evidence="1">
        <name>Mg(2+)</name>
        <dbReference type="ChEBI" id="CHEBI:18420"/>
    </cofactor>
    <text evidence="1">Binds 2 magnesium ions per subunit.</text>
</comment>
<dbReference type="EMBL" id="CP040077">
    <property type="protein sequence ID" value="QCP47922.1"/>
    <property type="molecule type" value="Genomic_DNA"/>
</dbReference>
<dbReference type="InterPro" id="IPR050792">
    <property type="entry name" value="ADP-ribosylglycohydrolase"/>
</dbReference>
<feature type="binding site" evidence="1">
    <location>
        <position position="53"/>
    </location>
    <ligand>
        <name>Mg(2+)</name>
        <dbReference type="ChEBI" id="CHEBI:18420"/>
        <label>1</label>
    </ligand>
</feature>
<proteinExistence type="predicted"/>
<gene>
    <name evidence="2" type="ORF">FAZ95_01235</name>
</gene>
<dbReference type="RefSeq" id="WP_137330764.1">
    <property type="nucleotide sequence ID" value="NZ_CP040077.1"/>
</dbReference>